<feature type="signal peptide" evidence="1">
    <location>
        <begin position="1"/>
        <end position="18"/>
    </location>
</feature>
<dbReference type="Proteomes" id="UP000036947">
    <property type="component" value="Unassembled WGS sequence"/>
</dbReference>
<organism evidence="2 3">
    <name type="scientific">Tolypocladium ophioglossoides (strain CBS 100239)</name>
    <name type="common">Snaketongue truffleclub</name>
    <name type="synonym">Elaphocordyceps ophioglossoides</name>
    <dbReference type="NCBI Taxonomy" id="1163406"/>
    <lineage>
        <taxon>Eukaryota</taxon>
        <taxon>Fungi</taxon>
        <taxon>Dikarya</taxon>
        <taxon>Ascomycota</taxon>
        <taxon>Pezizomycotina</taxon>
        <taxon>Sordariomycetes</taxon>
        <taxon>Hypocreomycetidae</taxon>
        <taxon>Hypocreales</taxon>
        <taxon>Ophiocordycipitaceae</taxon>
        <taxon>Tolypocladium</taxon>
    </lineage>
</organism>
<comment type="caution">
    <text evidence="2">The sequence shown here is derived from an EMBL/GenBank/DDBJ whole genome shotgun (WGS) entry which is preliminary data.</text>
</comment>
<protein>
    <submittedName>
        <fullName evidence="2">Uncharacterized protein</fullName>
    </submittedName>
</protein>
<proteinExistence type="predicted"/>
<dbReference type="EMBL" id="LFRF01000039">
    <property type="protein sequence ID" value="KND87281.1"/>
    <property type="molecule type" value="Genomic_DNA"/>
</dbReference>
<keyword evidence="3" id="KW-1185">Reference proteome</keyword>
<evidence type="ECO:0000313" key="2">
    <source>
        <dbReference type="EMBL" id="KND87281.1"/>
    </source>
</evidence>
<gene>
    <name evidence="2" type="ORF">TOPH_08078</name>
</gene>
<evidence type="ECO:0000256" key="1">
    <source>
        <dbReference type="SAM" id="SignalP"/>
    </source>
</evidence>
<keyword evidence="1" id="KW-0732">Signal</keyword>
<dbReference type="OrthoDB" id="1896086at2759"/>
<dbReference type="AlphaFoldDB" id="A0A0L0MZQ8"/>
<name>A0A0L0MZQ8_TOLOC</name>
<accession>A0A0L0MZQ8</accession>
<sequence length="65" mass="6896">MKLMTSLALAVLVALCSTETLDLGDLEQYHAKQDIGAPKLTGNAIWISAQDGDGYDIAISLDTQS</sequence>
<evidence type="ECO:0000313" key="3">
    <source>
        <dbReference type="Proteomes" id="UP000036947"/>
    </source>
</evidence>
<feature type="chain" id="PRO_5005544696" evidence="1">
    <location>
        <begin position="19"/>
        <end position="65"/>
    </location>
</feature>
<reference evidence="2 3" key="1">
    <citation type="journal article" date="2015" name="BMC Genomics">
        <title>The genome of the truffle-parasite Tolypocladium ophioglossoides and the evolution of antifungal peptaibiotics.</title>
        <authorList>
            <person name="Quandt C.A."/>
            <person name="Bushley K.E."/>
            <person name="Spatafora J.W."/>
        </authorList>
    </citation>
    <scope>NUCLEOTIDE SEQUENCE [LARGE SCALE GENOMIC DNA]</scope>
    <source>
        <strain evidence="2 3">CBS 100239</strain>
    </source>
</reference>